<evidence type="ECO:0000313" key="5">
    <source>
        <dbReference type="Proteomes" id="UP001592528"/>
    </source>
</evidence>
<evidence type="ECO:0000259" key="3">
    <source>
        <dbReference type="Pfam" id="PF13649"/>
    </source>
</evidence>
<dbReference type="PANTHER" id="PTHR44942:SF4">
    <property type="entry name" value="METHYLTRANSFERASE TYPE 11 DOMAIN-CONTAINING PROTEIN"/>
    <property type="match status" value="1"/>
</dbReference>
<dbReference type="RefSeq" id="WP_030252183.1">
    <property type="nucleotide sequence ID" value="NZ_JBHEZZ010000003.1"/>
</dbReference>
<dbReference type="Pfam" id="PF13649">
    <property type="entry name" value="Methyltransf_25"/>
    <property type="match status" value="1"/>
</dbReference>
<dbReference type="CDD" id="cd02440">
    <property type="entry name" value="AdoMet_MTases"/>
    <property type="match status" value="1"/>
</dbReference>
<evidence type="ECO:0000256" key="2">
    <source>
        <dbReference type="ARBA" id="ARBA00022679"/>
    </source>
</evidence>
<dbReference type="InterPro" id="IPR051052">
    <property type="entry name" value="Diverse_substrate_MTase"/>
</dbReference>
<dbReference type="Gene3D" id="3.40.50.150">
    <property type="entry name" value="Vaccinia Virus protein VP39"/>
    <property type="match status" value="1"/>
</dbReference>
<gene>
    <name evidence="4" type="ORF">ACEZDJ_06750</name>
</gene>
<dbReference type="Proteomes" id="UP001592528">
    <property type="component" value="Unassembled WGS sequence"/>
</dbReference>
<dbReference type="InterPro" id="IPR029063">
    <property type="entry name" value="SAM-dependent_MTases_sf"/>
</dbReference>
<organism evidence="4 5">
    <name type="scientific">Streptacidiphilus cavernicola</name>
    <dbReference type="NCBI Taxonomy" id="3342716"/>
    <lineage>
        <taxon>Bacteria</taxon>
        <taxon>Bacillati</taxon>
        <taxon>Actinomycetota</taxon>
        <taxon>Actinomycetes</taxon>
        <taxon>Kitasatosporales</taxon>
        <taxon>Streptomycetaceae</taxon>
        <taxon>Streptacidiphilus</taxon>
    </lineage>
</organism>
<dbReference type="PANTHER" id="PTHR44942">
    <property type="entry name" value="METHYLTRANSF_11 DOMAIN-CONTAINING PROTEIN"/>
    <property type="match status" value="1"/>
</dbReference>
<reference evidence="4 5" key="1">
    <citation type="submission" date="2024-09" db="EMBL/GenBank/DDBJ databases">
        <authorList>
            <person name="Lee S.D."/>
        </authorList>
    </citation>
    <scope>NUCLEOTIDE SEQUENCE [LARGE SCALE GENOMIC DNA]</scope>
    <source>
        <strain evidence="4 5">N1-5</strain>
    </source>
</reference>
<comment type="caution">
    <text evidence="4">The sequence shown here is derived from an EMBL/GenBank/DDBJ whole genome shotgun (WGS) entry which is preliminary data.</text>
</comment>
<keyword evidence="2 4" id="KW-0808">Transferase</keyword>
<dbReference type="GO" id="GO:0032259">
    <property type="term" value="P:methylation"/>
    <property type="evidence" value="ECO:0007669"/>
    <property type="project" value="UniProtKB-KW"/>
</dbReference>
<evidence type="ECO:0000256" key="1">
    <source>
        <dbReference type="ARBA" id="ARBA00022603"/>
    </source>
</evidence>
<proteinExistence type="predicted"/>
<accession>A0ABV6UHP9</accession>
<evidence type="ECO:0000313" key="4">
    <source>
        <dbReference type="EMBL" id="MFC1400980.1"/>
    </source>
</evidence>
<dbReference type="EC" id="2.1.1.-" evidence="4"/>
<feature type="domain" description="Methyltransferase" evidence="3">
    <location>
        <begin position="40"/>
        <end position="137"/>
    </location>
</feature>
<keyword evidence="1 4" id="KW-0489">Methyltransferase</keyword>
<protein>
    <submittedName>
        <fullName evidence="4">Class I SAM-dependent methyltransferase</fullName>
        <ecNumber evidence="4">2.1.1.-</ecNumber>
    </submittedName>
</protein>
<dbReference type="SUPFAM" id="SSF53335">
    <property type="entry name" value="S-adenosyl-L-methionine-dependent methyltransferases"/>
    <property type="match status" value="1"/>
</dbReference>
<name>A0ABV6UHP9_9ACTN</name>
<sequence>MGTGFSGEVAEYYAKYRRGYPSGLFDALQAEFGWTKDDAVLDLGCGTGQLGVPAAARVGAVIGLDPEPDMLRFAGEAAAAAGAGNTVWVLGSDADLPEIGAQIGTGRLATVLVGQALHWMRHEVLFPRLLPLLRPGGGVAVVAGGAPLWLQDSDWSHALRDCLEAYFGTRPGPTGGGSPHDRARYARALEAAGYRDVGEIALRHTDELTVDQLIGGLFSTFSAESLPPEPQRTELAQRIRWSLPSGKPLIQDVEVTAVLAHAPSGPR</sequence>
<dbReference type="GO" id="GO:0008168">
    <property type="term" value="F:methyltransferase activity"/>
    <property type="evidence" value="ECO:0007669"/>
    <property type="project" value="UniProtKB-KW"/>
</dbReference>
<dbReference type="InterPro" id="IPR041698">
    <property type="entry name" value="Methyltransf_25"/>
</dbReference>
<keyword evidence="5" id="KW-1185">Reference proteome</keyword>
<dbReference type="EMBL" id="JBHEZZ010000003">
    <property type="protein sequence ID" value="MFC1400980.1"/>
    <property type="molecule type" value="Genomic_DNA"/>
</dbReference>